<sequence length="105" mass="12172">MDEEFASKKSSRYYLPEQVDAGSKGTLIYYYVCIWNEAAPINSSHSCVHLNSDGWECRKRITSISLLNSVWERARREIESQLDEGRCQLYSLLRGWGVLLRVLQP</sequence>
<name>C6HJN9_AJECH</name>
<accession>C6HJN9</accession>
<dbReference type="VEuPathDB" id="FungiDB:HCDG_06420"/>
<dbReference type="AlphaFoldDB" id="C6HJN9"/>
<protein>
    <submittedName>
        <fullName evidence="1">Uncharacterized protein</fullName>
    </submittedName>
</protein>
<evidence type="ECO:0000313" key="1">
    <source>
        <dbReference type="EMBL" id="EER39315.1"/>
    </source>
</evidence>
<dbReference type="HOGENOM" id="CLU_2235767_0_0_1"/>
<proteinExistence type="predicted"/>
<evidence type="ECO:0000313" key="2">
    <source>
        <dbReference type="Proteomes" id="UP000002624"/>
    </source>
</evidence>
<dbReference type="Proteomes" id="UP000002624">
    <property type="component" value="Unassembled WGS sequence"/>
</dbReference>
<gene>
    <name evidence="1" type="ORF">HCDG_06420</name>
</gene>
<dbReference type="EMBL" id="GG692429">
    <property type="protein sequence ID" value="EER39315.1"/>
    <property type="molecule type" value="Genomic_DNA"/>
</dbReference>
<reference evidence="2" key="1">
    <citation type="submission" date="2009-05" db="EMBL/GenBank/DDBJ databases">
        <title>The genome sequence of Ajellomyces capsulatus strain H143.</title>
        <authorList>
            <person name="Champion M."/>
            <person name="Cuomo C.A."/>
            <person name="Ma L.-J."/>
            <person name="Henn M.R."/>
            <person name="Sil A."/>
            <person name="Goldman B."/>
            <person name="Young S.K."/>
            <person name="Kodira C.D."/>
            <person name="Zeng Q."/>
            <person name="Koehrsen M."/>
            <person name="Alvarado L."/>
            <person name="Berlin A.M."/>
            <person name="Borenstein D."/>
            <person name="Chen Z."/>
            <person name="Engels R."/>
            <person name="Freedman E."/>
            <person name="Gellesch M."/>
            <person name="Goldberg J."/>
            <person name="Griggs A."/>
            <person name="Gujja S."/>
            <person name="Heiman D.I."/>
            <person name="Hepburn T.A."/>
            <person name="Howarth C."/>
            <person name="Jen D."/>
            <person name="Larson L."/>
            <person name="Lewis B."/>
            <person name="Mehta T."/>
            <person name="Park D."/>
            <person name="Pearson M."/>
            <person name="Roberts A."/>
            <person name="Saif S."/>
            <person name="Shea T.D."/>
            <person name="Shenoy N."/>
            <person name="Sisk P."/>
            <person name="Stolte C."/>
            <person name="Sykes S."/>
            <person name="Walk T."/>
            <person name="White J."/>
            <person name="Yandava C."/>
            <person name="Klein B."/>
            <person name="McEwen J.G."/>
            <person name="Puccia R."/>
            <person name="Goldman G.H."/>
            <person name="Felipe M.S."/>
            <person name="Nino-Vega G."/>
            <person name="San-Blas G."/>
            <person name="Taylor J.W."/>
            <person name="Mendoza L."/>
            <person name="Galagan J.E."/>
            <person name="Nusbaum C."/>
            <person name="Birren B.W."/>
        </authorList>
    </citation>
    <scope>NUCLEOTIDE SEQUENCE [LARGE SCALE GENOMIC DNA]</scope>
    <source>
        <strain evidence="2">H143</strain>
    </source>
</reference>
<organism evidence="1 2">
    <name type="scientific">Ajellomyces capsulatus (strain H143)</name>
    <name type="common">Darling's disease fungus</name>
    <name type="synonym">Histoplasma capsulatum</name>
    <dbReference type="NCBI Taxonomy" id="544712"/>
    <lineage>
        <taxon>Eukaryota</taxon>
        <taxon>Fungi</taxon>
        <taxon>Dikarya</taxon>
        <taxon>Ascomycota</taxon>
        <taxon>Pezizomycotina</taxon>
        <taxon>Eurotiomycetes</taxon>
        <taxon>Eurotiomycetidae</taxon>
        <taxon>Onygenales</taxon>
        <taxon>Ajellomycetaceae</taxon>
        <taxon>Histoplasma</taxon>
    </lineage>
</organism>